<name>A0ABW2ELN0_9BACI</name>
<evidence type="ECO:0000313" key="3">
    <source>
        <dbReference type="Proteomes" id="UP001596410"/>
    </source>
</evidence>
<comment type="caution">
    <text evidence="2">The sequence shown here is derived from an EMBL/GenBank/DDBJ whole genome shotgun (WGS) entry which is preliminary data.</text>
</comment>
<evidence type="ECO:0000256" key="1">
    <source>
        <dbReference type="SAM" id="Coils"/>
    </source>
</evidence>
<sequence>MRKHIEAYFNTENDAESARAELQKLSMENDLVEAIPEETRLTGIVPVLNQSQSAGVPDFNDFIDPDKNVSKDENQDVDHLTHLLHFDVKGDDYNEALAILKTHNGHMDQDEIK</sequence>
<proteinExistence type="predicted"/>
<organism evidence="2 3">
    <name type="scientific">Halobacillus seohaensis</name>
    <dbReference type="NCBI Taxonomy" id="447421"/>
    <lineage>
        <taxon>Bacteria</taxon>
        <taxon>Bacillati</taxon>
        <taxon>Bacillota</taxon>
        <taxon>Bacilli</taxon>
        <taxon>Bacillales</taxon>
        <taxon>Bacillaceae</taxon>
        <taxon>Halobacillus</taxon>
    </lineage>
</organism>
<feature type="coiled-coil region" evidence="1">
    <location>
        <begin position="8"/>
        <end position="35"/>
    </location>
</feature>
<evidence type="ECO:0000313" key="2">
    <source>
        <dbReference type="EMBL" id="MFC7063088.1"/>
    </source>
</evidence>
<dbReference type="EMBL" id="JBHSZV010000038">
    <property type="protein sequence ID" value="MFC7063088.1"/>
    <property type="molecule type" value="Genomic_DNA"/>
</dbReference>
<protein>
    <recommendedName>
        <fullName evidence="4">Heat induced stress protein YflT</fullName>
    </recommendedName>
</protein>
<reference evidence="3" key="1">
    <citation type="journal article" date="2019" name="Int. J. Syst. Evol. Microbiol.">
        <title>The Global Catalogue of Microorganisms (GCM) 10K type strain sequencing project: providing services to taxonomists for standard genome sequencing and annotation.</title>
        <authorList>
            <consortium name="The Broad Institute Genomics Platform"/>
            <consortium name="The Broad Institute Genome Sequencing Center for Infectious Disease"/>
            <person name="Wu L."/>
            <person name="Ma J."/>
        </authorList>
    </citation>
    <scope>NUCLEOTIDE SEQUENCE [LARGE SCALE GENOMIC DNA]</scope>
    <source>
        <strain evidence="3">CGMCC 4.1621</strain>
    </source>
</reference>
<evidence type="ECO:0008006" key="4">
    <source>
        <dbReference type="Google" id="ProtNLM"/>
    </source>
</evidence>
<gene>
    <name evidence="2" type="ORF">ACFQIC_14760</name>
</gene>
<keyword evidence="1" id="KW-0175">Coiled coil</keyword>
<dbReference type="Proteomes" id="UP001596410">
    <property type="component" value="Unassembled WGS sequence"/>
</dbReference>
<dbReference type="RefSeq" id="WP_204712237.1">
    <property type="nucleotide sequence ID" value="NZ_JBHSZV010000038.1"/>
</dbReference>
<accession>A0ABW2ELN0</accession>
<keyword evidence="3" id="KW-1185">Reference proteome</keyword>